<dbReference type="PROSITE" id="PS50835">
    <property type="entry name" value="IG_LIKE"/>
    <property type="match status" value="2"/>
</dbReference>
<dbReference type="InterPro" id="IPR003599">
    <property type="entry name" value="Ig_sub"/>
</dbReference>
<evidence type="ECO:0000256" key="2">
    <source>
        <dbReference type="ARBA" id="ARBA00004251"/>
    </source>
</evidence>
<dbReference type="GO" id="GO:0019838">
    <property type="term" value="F:growth factor binding"/>
    <property type="evidence" value="ECO:0007669"/>
    <property type="project" value="TreeGrafter"/>
</dbReference>
<reference evidence="30" key="1">
    <citation type="submission" date="2020-02" db="EMBL/GenBank/DDBJ databases">
        <authorList>
            <person name="Enbody D E."/>
            <person name="Pettersson E M."/>
        </authorList>
    </citation>
    <scope>NUCLEOTIDE SEQUENCE [LARGE SCALE GENOMIC DNA]</scope>
</reference>
<comment type="subcellular location">
    <subcellularLocation>
        <location evidence="2">Cell membrane</location>
        <topology evidence="2">Single-pass type I membrane protein</topology>
    </subcellularLocation>
    <subcellularLocation>
        <location evidence="1">Endosome</location>
    </subcellularLocation>
    <subcellularLocation>
        <location evidence="28">Membrane</location>
        <topology evidence="28">Single-pass type I membrane protein</topology>
    </subcellularLocation>
</comment>
<dbReference type="GO" id="GO:0043235">
    <property type="term" value="C:receptor complex"/>
    <property type="evidence" value="ECO:0007669"/>
    <property type="project" value="TreeGrafter"/>
</dbReference>
<keyword evidence="15" id="KW-0221">Differentiation</keyword>
<dbReference type="InterPro" id="IPR013098">
    <property type="entry name" value="Ig_I-set"/>
</dbReference>
<dbReference type="PRINTS" id="PR01833">
    <property type="entry name" value="VEGFRECEPTR1"/>
</dbReference>
<dbReference type="SUPFAM" id="SSF56112">
    <property type="entry name" value="Protein kinase-like (PK-like)"/>
    <property type="match status" value="1"/>
</dbReference>
<evidence type="ECO:0000256" key="8">
    <source>
        <dbReference type="ARBA" id="ARBA00022679"/>
    </source>
</evidence>
<keyword evidence="27" id="KW-0479">Metal-binding</keyword>
<evidence type="ECO:0000313" key="31">
    <source>
        <dbReference type="Proteomes" id="UP000694382"/>
    </source>
</evidence>
<dbReference type="PRINTS" id="PR01832">
    <property type="entry name" value="VEGFRECEPTOR"/>
</dbReference>
<feature type="binding site" evidence="26">
    <location>
        <position position="645"/>
    </location>
    <ligand>
        <name>ATP</name>
        <dbReference type="ChEBI" id="CHEBI:30616"/>
    </ligand>
</feature>
<dbReference type="PANTHER" id="PTHR24416:SF390">
    <property type="entry name" value="VASCULAR ENDOTHELIAL GROWTH FACTOR RECEPTOR 1"/>
    <property type="match status" value="1"/>
</dbReference>
<dbReference type="FunFam" id="1.10.510.10:FF:000077">
    <property type="entry name" value="Vascular endothelial growth factor receptor 2"/>
    <property type="match status" value="1"/>
</dbReference>
<keyword evidence="5" id="KW-1003">Cell membrane</keyword>
<feature type="active site" description="Proton acceptor" evidence="25">
    <location>
        <position position="807"/>
    </location>
</feature>
<comment type="catalytic activity">
    <reaction evidence="24">
        <text>L-tyrosyl-[protein] + ATP = O-phospho-L-tyrosyl-[protein] + ADP + H(+)</text>
        <dbReference type="Rhea" id="RHEA:10596"/>
        <dbReference type="Rhea" id="RHEA-COMP:10136"/>
        <dbReference type="Rhea" id="RHEA-COMP:20101"/>
        <dbReference type="ChEBI" id="CHEBI:15378"/>
        <dbReference type="ChEBI" id="CHEBI:30616"/>
        <dbReference type="ChEBI" id="CHEBI:46858"/>
        <dbReference type="ChEBI" id="CHEBI:61978"/>
        <dbReference type="ChEBI" id="CHEBI:456216"/>
        <dbReference type="EC" id="2.7.10.1"/>
    </reaction>
</comment>
<dbReference type="FunFam" id="2.60.40.10:FF:000143">
    <property type="entry name" value="Vascular endothelial growth factor receptor 3"/>
    <property type="match status" value="1"/>
</dbReference>
<evidence type="ECO:0000256" key="21">
    <source>
        <dbReference type="ARBA" id="ARBA00023170"/>
    </source>
</evidence>
<feature type="binding site" evidence="26">
    <location>
        <begin position="618"/>
        <end position="625"/>
    </location>
    <ligand>
        <name>ATP</name>
        <dbReference type="ChEBI" id="CHEBI:30616"/>
    </ligand>
</feature>
<sequence>MGVAEFTLPIEGAAMAVYIIAAQHNCFCFLICVCRGEMVHSWSLPETLSKDSKRLKVIKYACGRNGKQSCSSLTLSRTQASDTGNYSCKYPTSPAKKKKESTVYVFINDTNNPFVEMHSDIPKIINMAVGREMIIPCRVTDPNVAVTLKKIPRETLIPDGKTIIWDSMQGFRIPKKAPCPAGITNCSPSLPRAANTIFDVQLSTPRLVKLLKGDSLAINCTVTAAWNTRVGSVTQRIDQKNSEANIFYSILVVDRVRDIDKGQYTCHVKSGPSIKAVNTTVIVYGKKWCTFVEYSVLKDGLPAAEKCARYVVKDYSLVIKDVAEEDAGNYTIVLSIPQWNLSKNLTVTLTVNGKFATCSHASPEHVSALFSLSWIVTNLAHIRALWAFFTDFMDPNSMKNELGRRAVAISNNSKMSVGEIIKSPPLQECKTKVLFCLIAQEAPALLRQLSDQTVNASNSAMLECQARGIPEPQISWFKNHEEIQQEPGIILGPGSRMLFIERVKEEDEGLYQCIATNLKGSVESAAYVTVQGISERSNLELITLTCACVAATLFWLLLTLFIRKLKRPRSSEMKTNHYLSIIMDPDEVPLDEQCERLPYDASKWEIARERLKLGKSLGHGAFGKVVQASAFGIRKSPTCRIVAVKMLKEGATASEYKALMTELKILIHIGHHLNIVNLLGACTKNGGPLMVIVEYCKYGNLSNYLKSKRNLFCPNKDSSLQGEPMKEKKDIEPAGSKKQRLASVTSRESLASSGFQEDKSLTDVEEDEEDADDLYKLPLTMEDLISYSFQVARGMEFLSSRKCIHRDLAARNILLSENNVVKICDFGLARDIYKNPDYVRKGDARLPLKWMAPESIFDKIYNTKSDVWSFGVLLWEIFSLGASPYPGVQIDEDFCSRLKEGTRMRAPEQATEEIYQIMLDCWQSNPNDRPRFSELVKKLGDLLQANVQQEGKDYIPLSTIFTTENRSPPASDALCNENFPVTSSSCGSTENRIKTFEELPMKETLVFSVSDSWAK</sequence>
<dbReference type="GO" id="GO:0005524">
    <property type="term" value="F:ATP binding"/>
    <property type="evidence" value="ECO:0007669"/>
    <property type="project" value="UniProtKB-UniRule"/>
</dbReference>
<evidence type="ECO:0000256" key="28">
    <source>
        <dbReference type="RuleBase" id="RU000311"/>
    </source>
</evidence>
<dbReference type="SUPFAM" id="SSF48726">
    <property type="entry name" value="Immunoglobulin"/>
    <property type="match status" value="3"/>
</dbReference>
<evidence type="ECO:0000256" key="5">
    <source>
        <dbReference type="ARBA" id="ARBA00022475"/>
    </source>
</evidence>
<keyword evidence="27" id="KW-0460">Magnesium</keyword>
<dbReference type="Gene3D" id="1.10.510.10">
    <property type="entry name" value="Transferase(Phosphotransferase) domain 1"/>
    <property type="match status" value="1"/>
</dbReference>
<keyword evidence="21 28" id="KW-0675">Receptor</keyword>
<dbReference type="PROSITE" id="PS00107">
    <property type="entry name" value="PROTEIN_KINASE_ATP"/>
    <property type="match status" value="1"/>
</dbReference>
<evidence type="ECO:0000313" key="30">
    <source>
        <dbReference type="Ensembl" id="ENSCPVP00000008831.1"/>
    </source>
</evidence>
<dbReference type="InterPro" id="IPR036179">
    <property type="entry name" value="Ig-like_dom_sf"/>
</dbReference>
<dbReference type="InterPro" id="IPR009135">
    <property type="entry name" value="VEGFR1_rcpt"/>
</dbReference>
<dbReference type="InterPro" id="IPR001824">
    <property type="entry name" value="Tyr_kinase_rcpt_3_CS"/>
</dbReference>
<dbReference type="GO" id="GO:0005768">
    <property type="term" value="C:endosome"/>
    <property type="evidence" value="ECO:0007669"/>
    <property type="project" value="UniProtKB-SubCell"/>
</dbReference>
<evidence type="ECO:0000256" key="29">
    <source>
        <dbReference type="SAM" id="MobiDB-lite"/>
    </source>
</evidence>
<feature type="binding site" evidence="26">
    <location>
        <position position="811"/>
    </location>
    <ligand>
        <name>ATP</name>
        <dbReference type="ChEBI" id="CHEBI:30616"/>
    </ligand>
</feature>
<dbReference type="InterPro" id="IPR013783">
    <property type="entry name" value="Ig-like_fold"/>
</dbReference>
<dbReference type="Gene3D" id="3.30.200.20">
    <property type="entry name" value="Phosphorylase Kinase, domain 1"/>
    <property type="match status" value="1"/>
</dbReference>
<keyword evidence="22" id="KW-0325">Glycoprotein</keyword>
<dbReference type="PIRSF" id="PIRSF000615">
    <property type="entry name" value="TyrPK_CSF1-R"/>
    <property type="match status" value="1"/>
</dbReference>
<dbReference type="GO" id="GO:0001525">
    <property type="term" value="P:angiogenesis"/>
    <property type="evidence" value="ECO:0007669"/>
    <property type="project" value="UniProtKB-KW"/>
</dbReference>
<keyword evidence="4" id="KW-0217">Developmental protein</keyword>
<name>A0A8C3MNH5_GEOPR</name>
<dbReference type="Ensembl" id="ENSCPVT00000009199.2">
    <property type="protein sequence ID" value="ENSCPVP00000008831.1"/>
    <property type="gene ID" value="ENSCPVG00000006193.2"/>
</dbReference>
<dbReference type="GO" id="GO:0048010">
    <property type="term" value="P:vascular endothelial growth factor receptor signaling pathway"/>
    <property type="evidence" value="ECO:0007669"/>
    <property type="project" value="InterPro"/>
</dbReference>
<keyword evidence="19" id="KW-0829">Tyrosine-protein kinase</keyword>
<proteinExistence type="inferred from homology"/>
<dbReference type="Proteomes" id="UP000694382">
    <property type="component" value="Chromosome 1"/>
</dbReference>
<dbReference type="Pfam" id="PF17988">
    <property type="entry name" value="VEGFR-2_TMD"/>
    <property type="match status" value="1"/>
</dbReference>
<evidence type="ECO:0000256" key="7">
    <source>
        <dbReference type="ARBA" id="ARBA00022657"/>
    </source>
</evidence>
<feature type="binding site" evidence="27">
    <location>
        <position position="825"/>
    </location>
    <ligand>
        <name>Mg(2+)</name>
        <dbReference type="ChEBI" id="CHEBI:18420"/>
    </ligand>
</feature>
<keyword evidence="14" id="KW-0418">Kinase</keyword>
<dbReference type="SMART" id="SM00219">
    <property type="entry name" value="TyrKc"/>
    <property type="match status" value="1"/>
</dbReference>
<reference evidence="30" key="2">
    <citation type="submission" date="2025-08" db="UniProtKB">
        <authorList>
            <consortium name="Ensembl"/>
        </authorList>
    </citation>
    <scope>IDENTIFICATION</scope>
</reference>
<dbReference type="AlphaFoldDB" id="A0A8C3MNH5"/>
<evidence type="ECO:0000256" key="19">
    <source>
        <dbReference type="ARBA" id="ARBA00023137"/>
    </source>
</evidence>
<feature type="compositionally biased region" description="Polar residues" evidence="29">
    <location>
        <begin position="742"/>
        <end position="755"/>
    </location>
</feature>
<dbReference type="PROSITE" id="PS00240">
    <property type="entry name" value="RECEPTOR_TYR_KIN_III"/>
    <property type="match status" value="1"/>
</dbReference>
<evidence type="ECO:0000256" key="6">
    <source>
        <dbReference type="ARBA" id="ARBA00022553"/>
    </source>
</evidence>
<keyword evidence="18" id="KW-0472">Membrane</keyword>
<dbReference type="Pfam" id="PF07679">
    <property type="entry name" value="I-set"/>
    <property type="match status" value="1"/>
</dbReference>
<dbReference type="Pfam" id="PF07714">
    <property type="entry name" value="PK_Tyr_Ser-Thr"/>
    <property type="match status" value="1"/>
</dbReference>
<evidence type="ECO:0000256" key="14">
    <source>
        <dbReference type="ARBA" id="ARBA00022777"/>
    </source>
</evidence>
<evidence type="ECO:0000256" key="23">
    <source>
        <dbReference type="ARBA" id="ARBA00023319"/>
    </source>
</evidence>
<dbReference type="InterPro" id="IPR001245">
    <property type="entry name" value="Ser-Thr/Tyr_kinase_cat_dom"/>
</dbReference>
<dbReference type="InterPro" id="IPR007110">
    <property type="entry name" value="Ig-like_dom"/>
</dbReference>
<dbReference type="SMART" id="SM00409">
    <property type="entry name" value="IG"/>
    <property type="match status" value="4"/>
</dbReference>
<dbReference type="InterPro" id="IPR017441">
    <property type="entry name" value="Protein_kinase_ATP_BS"/>
</dbReference>
<evidence type="ECO:0000256" key="11">
    <source>
        <dbReference type="ARBA" id="ARBA00022737"/>
    </source>
</evidence>
<keyword evidence="7" id="KW-0037">Angiogenesis</keyword>
<evidence type="ECO:0000256" key="22">
    <source>
        <dbReference type="ARBA" id="ARBA00023180"/>
    </source>
</evidence>
<dbReference type="FunFam" id="2.60.40.10:FF:000606">
    <property type="entry name" value="Vascular endothelial growth factor receptor 1"/>
    <property type="match status" value="1"/>
</dbReference>
<dbReference type="InterPro" id="IPR000719">
    <property type="entry name" value="Prot_kinase_dom"/>
</dbReference>
<dbReference type="Pfam" id="PF21339">
    <property type="entry name" value="VEGFR-1-like_Ig-like"/>
    <property type="match status" value="1"/>
</dbReference>
<comment type="similarity">
    <text evidence="28">Belongs to the protein kinase superfamily. Tyr protein kinase family. CSF-1/PDGF receptor subfamily.</text>
</comment>
<evidence type="ECO:0000256" key="3">
    <source>
        <dbReference type="ARBA" id="ARBA00011902"/>
    </source>
</evidence>
<organism evidence="30 31">
    <name type="scientific">Geospiza parvula</name>
    <name type="common">Small tree-finch</name>
    <name type="synonym">Camarhynchus parvulus</name>
    <dbReference type="NCBI Taxonomy" id="87175"/>
    <lineage>
        <taxon>Eukaryota</taxon>
        <taxon>Metazoa</taxon>
        <taxon>Chordata</taxon>
        <taxon>Craniata</taxon>
        <taxon>Vertebrata</taxon>
        <taxon>Euteleostomi</taxon>
        <taxon>Archelosauria</taxon>
        <taxon>Archosauria</taxon>
        <taxon>Dinosauria</taxon>
        <taxon>Saurischia</taxon>
        <taxon>Theropoda</taxon>
        <taxon>Coelurosauria</taxon>
        <taxon>Aves</taxon>
        <taxon>Neognathae</taxon>
        <taxon>Neoaves</taxon>
        <taxon>Telluraves</taxon>
        <taxon>Australaves</taxon>
        <taxon>Passeriformes</taxon>
        <taxon>Thraupidae</taxon>
        <taxon>Camarhynchus</taxon>
    </lineage>
</organism>
<dbReference type="InterPro" id="IPR020635">
    <property type="entry name" value="Tyr_kinase_cat_dom"/>
</dbReference>
<evidence type="ECO:0000256" key="9">
    <source>
        <dbReference type="ARBA" id="ARBA00022692"/>
    </source>
</evidence>
<evidence type="ECO:0000256" key="1">
    <source>
        <dbReference type="ARBA" id="ARBA00004177"/>
    </source>
</evidence>
<dbReference type="PROSITE" id="PS50011">
    <property type="entry name" value="PROTEIN_KINASE_DOM"/>
    <property type="match status" value="1"/>
</dbReference>
<accession>A0A8C3MNH5</accession>
<evidence type="ECO:0000256" key="25">
    <source>
        <dbReference type="PIRSR" id="PIRSR000615-1"/>
    </source>
</evidence>
<dbReference type="Gene3D" id="2.60.40.10">
    <property type="entry name" value="Immunoglobulins"/>
    <property type="match status" value="5"/>
</dbReference>
<keyword evidence="16 26" id="KW-0067">ATP-binding</keyword>
<evidence type="ECO:0000256" key="20">
    <source>
        <dbReference type="ARBA" id="ARBA00023157"/>
    </source>
</evidence>
<protein>
    <recommendedName>
        <fullName evidence="3">receptor protein-tyrosine kinase</fullName>
        <ecNumber evidence="3">2.7.10.1</ecNumber>
    </recommendedName>
</protein>
<dbReference type="FunFam" id="3.30.200.20:FF:000041">
    <property type="entry name" value="Vascular endothelial growth factor receptor 2"/>
    <property type="match status" value="1"/>
</dbReference>
<reference evidence="30" key="3">
    <citation type="submission" date="2025-09" db="UniProtKB">
        <authorList>
            <consortium name="Ensembl"/>
        </authorList>
    </citation>
    <scope>IDENTIFICATION</scope>
</reference>
<evidence type="ECO:0000256" key="12">
    <source>
        <dbReference type="ARBA" id="ARBA00022741"/>
    </source>
</evidence>
<dbReference type="InterPro" id="IPR041348">
    <property type="entry name" value="VEGFR-2_TMD"/>
</dbReference>
<keyword evidence="13" id="KW-0967">Endosome</keyword>
<evidence type="ECO:0000256" key="15">
    <source>
        <dbReference type="ARBA" id="ARBA00022782"/>
    </source>
</evidence>
<dbReference type="PROSITE" id="PS00109">
    <property type="entry name" value="PROTEIN_KINASE_TYR"/>
    <property type="match status" value="1"/>
</dbReference>
<dbReference type="InterPro" id="IPR050122">
    <property type="entry name" value="RTK"/>
</dbReference>
<dbReference type="GO" id="GO:0005886">
    <property type="term" value="C:plasma membrane"/>
    <property type="evidence" value="ECO:0007669"/>
    <property type="project" value="UniProtKB-SubCell"/>
</dbReference>
<dbReference type="GO" id="GO:0046872">
    <property type="term" value="F:metal ion binding"/>
    <property type="evidence" value="ECO:0007669"/>
    <property type="project" value="UniProtKB-KW"/>
</dbReference>
<keyword evidence="11" id="KW-0677">Repeat</keyword>
<keyword evidence="31" id="KW-1185">Reference proteome</keyword>
<evidence type="ECO:0000256" key="18">
    <source>
        <dbReference type="ARBA" id="ARBA00023136"/>
    </source>
</evidence>
<dbReference type="GO" id="GO:0005021">
    <property type="term" value="F:vascular endothelial growth factor receptor activity"/>
    <property type="evidence" value="ECO:0007669"/>
    <property type="project" value="InterPro"/>
</dbReference>
<keyword evidence="20" id="KW-1015">Disulfide bond</keyword>
<evidence type="ECO:0000256" key="17">
    <source>
        <dbReference type="ARBA" id="ARBA00022989"/>
    </source>
</evidence>
<keyword evidence="10" id="KW-0732">Signal</keyword>
<keyword evidence="6" id="KW-0597">Phosphoprotein</keyword>
<gene>
    <name evidence="30" type="primary">FLT1</name>
</gene>
<evidence type="ECO:0000256" key="13">
    <source>
        <dbReference type="ARBA" id="ARBA00022753"/>
    </source>
</evidence>
<evidence type="ECO:0000256" key="10">
    <source>
        <dbReference type="ARBA" id="ARBA00022729"/>
    </source>
</evidence>
<evidence type="ECO:0000256" key="16">
    <source>
        <dbReference type="ARBA" id="ARBA00022840"/>
    </source>
</evidence>
<dbReference type="InterPro" id="IPR008266">
    <property type="entry name" value="Tyr_kinase_AS"/>
</dbReference>
<feature type="binding site" evidence="27">
    <location>
        <position position="812"/>
    </location>
    <ligand>
        <name>Mg(2+)</name>
        <dbReference type="ChEBI" id="CHEBI:18420"/>
    </ligand>
</feature>
<dbReference type="InterPro" id="IPR011009">
    <property type="entry name" value="Kinase-like_dom_sf"/>
</dbReference>
<evidence type="ECO:0000256" key="24">
    <source>
        <dbReference type="ARBA" id="ARBA00051243"/>
    </source>
</evidence>
<keyword evidence="23 28" id="KW-0393">Immunoglobulin domain</keyword>
<dbReference type="GO" id="GO:0030154">
    <property type="term" value="P:cell differentiation"/>
    <property type="evidence" value="ECO:0007669"/>
    <property type="project" value="UniProtKB-KW"/>
</dbReference>
<keyword evidence="8" id="KW-0808">Transferase</keyword>
<dbReference type="InterPro" id="IPR003598">
    <property type="entry name" value="Ig_sub2"/>
</dbReference>
<keyword evidence="17" id="KW-1133">Transmembrane helix</keyword>
<evidence type="ECO:0000256" key="27">
    <source>
        <dbReference type="PIRSR" id="PIRSR000615-3"/>
    </source>
</evidence>
<keyword evidence="12 26" id="KW-0547">Nucleotide-binding</keyword>
<feature type="region of interest" description="Disordered" evidence="29">
    <location>
        <begin position="716"/>
        <end position="769"/>
    </location>
</feature>
<evidence type="ECO:0000256" key="26">
    <source>
        <dbReference type="PIRSR" id="PIRSR000615-2"/>
    </source>
</evidence>
<feature type="binding site" evidence="27">
    <location>
        <position position="578"/>
    </location>
    <ligand>
        <name>Mg(2+)</name>
        <dbReference type="ChEBI" id="CHEBI:18420"/>
    </ligand>
</feature>
<dbReference type="PANTHER" id="PTHR24416">
    <property type="entry name" value="TYROSINE-PROTEIN KINASE RECEPTOR"/>
    <property type="match status" value="1"/>
</dbReference>
<dbReference type="EC" id="2.7.10.1" evidence="3"/>
<keyword evidence="9 28" id="KW-0812">Transmembrane</keyword>
<dbReference type="SMART" id="SM00408">
    <property type="entry name" value="IGc2"/>
    <property type="match status" value="2"/>
</dbReference>
<evidence type="ECO:0000256" key="4">
    <source>
        <dbReference type="ARBA" id="ARBA00022473"/>
    </source>
</evidence>